<feature type="domain" description="SRCR" evidence="14">
    <location>
        <begin position="284"/>
        <end position="384"/>
    </location>
</feature>
<feature type="disulfide bond" evidence="12">
    <location>
        <begin position="755"/>
        <end position="819"/>
    </location>
</feature>
<evidence type="ECO:0000256" key="3">
    <source>
        <dbReference type="ARBA" id="ARBA00022475"/>
    </source>
</evidence>
<feature type="disulfide bond" evidence="12">
    <location>
        <begin position="634"/>
        <end position="695"/>
    </location>
</feature>
<keyword evidence="10 12" id="KW-1015">Disulfide bond</keyword>
<evidence type="ECO:0000256" key="1">
    <source>
        <dbReference type="ARBA" id="ARBA00004251"/>
    </source>
</evidence>
<organism evidence="15 16">
    <name type="scientific">Anas platyrhynchos</name>
    <name type="common">Mallard</name>
    <name type="synonym">Anas boschas</name>
    <dbReference type="NCBI Taxonomy" id="8839"/>
    <lineage>
        <taxon>Eukaryota</taxon>
        <taxon>Metazoa</taxon>
        <taxon>Chordata</taxon>
        <taxon>Craniata</taxon>
        <taxon>Vertebrata</taxon>
        <taxon>Euteleostomi</taxon>
        <taxon>Archelosauria</taxon>
        <taxon>Archosauria</taxon>
        <taxon>Dinosauria</taxon>
        <taxon>Saurischia</taxon>
        <taxon>Theropoda</taxon>
        <taxon>Coelurosauria</taxon>
        <taxon>Aves</taxon>
        <taxon>Neognathae</taxon>
        <taxon>Galloanserae</taxon>
        <taxon>Anseriformes</taxon>
        <taxon>Anatidae</taxon>
        <taxon>Anatinae</taxon>
        <taxon>Anas</taxon>
    </lineage>
</organism>
<dbReference type="GO" id="GO:0005886">
    <property type="term" value="C:plasma membrane"/>
    <property type="evidence" value="ECO:0007669"/>
    <property type="project" value="UniProtKB-SubCell"/>
</dbReference>
<feature type="disulfide bond" evidence="12">
    <location>
        <begin position="217"/>
        <end position="278"/>
    </location>
</feature>
<dbReference type="PANTHER" id="PTHR48071">
    <property type="entry name" value="SRCR DOMAIN-CONTAINING PROTEIN"/>
    <property type="match status" value="1"/>
</dbReference>
<reference evidence="15" key="3">
    <citation type="submission" date="2025-09" db="UniProtKB">
        <authorList>
            <consortium name="Ensembl"/>
        </authorList>
    </citation>
    <scope>IDENTIFICATION</scope>
</reference>
<dbReference type="GO" id="GO:0005737">
    <property type="term" value="C:cytoplasm"/>
    <property type="evidence" value="ECO:0007669"/>
    <property type="project" value="UniProtKB-ARBA"/>
</dbReference>
<feature type="disulfide bond" evidence="12">
    <location>
        <begin position="352"/>
        <end position="362"/>
    </location>
</feature>
<dbReference type="FunFam" id="3.10.250.10:FF:000002">
    <property type="entry name" value="Scavenger receptor cysteine-rich type 1 protein M130"/>
    <property type="match status" value="2"/>
</dbReference>
<feature type="domain" description="SRCR" evidence="14">
    <location>
        <begin position="596"/>
        <end position="696"/>
    </location>
</feature>
<dbReference type="FunFam" id="3.10.250.10:FF:000016">
    <property type="entry name" value="Scavenger receptor cysteine-rich protein type 12"/>
    <property type="match status" value="1"/>
</dbReference>
<dbReference type="SUPFAM" id="SSF56487">
    <property type="entry name" value="SRCR-like"/>
    <property type="match status" value="10"/>
</dbReference>
<keyword evidence="7" id="KW-0677">Repeat</keyword>
<dbReference type="PANTHER" id="PTHR48071:SF15">
    <property type="entry name" value="SRCR DOMAIN-CONTAINING PROTEIN"/>
    <property type="match status" value="1"/>
</dbReference>
<feature type="domain" description="SRCR" evidence="14">
    <location>
        <begin position="391"/>
        <end position="489"/>
    </location>
</feature>
<evidence type="ECO:0000256" key="7">
    <source>
        <dbReference type="ARBA" id="ARBA00022737"/>
    </source>
</evidence>
<evidence type="ECO:0000256" key="2">
    <source>
        <dbReference type="ARBA" id="ARBA00004613"/>
    </source>
</evidence>
<sequence length="1125" mass="119168">MEVPEGSGNSQVSLVAPGFVRLVGGDSPCSGSVEVYDRDQWKAVCHSHFGAKAAEVCLAECLLSPGLTHPMPVRLVGGGSRCDGRVEVFLHGTWGRVLDEQWDMQEASVVCRQLQCGEAEAAYTPVRAERGPGPVGLRGVQCAGHEADLSLCNTSLPEGTPAAGIMEDVGVVCHGDRRVRLVDGAGRCAGRVEIYYQGRWGTVCDDAWDLADAAVVCRQLGCGGALEAAGSAQFGEGSGQIWLDGVNCSGAEAALWDCPAEAWRQHNCRHKEDAGVVCSEFTALRLENSDGCSGRLQVFYNGTWGSVCSNSMTTETVSLVCKELGCGNEGDLETDSNYAKLSGTAWLDHVECGKSNSSFWQCPSASWDPQSCTDRREETYITCNGKSEEKIRTVGGKDGCSGRVEIWHRGTWGTLCDNAWDMRDAEVACRQLGCGPAVYALGQAAAGEGTGPMWLMECRGMELSLQDCWAQPGDSGACQHKADAAVHCSGAVEVRLADGDSPCSGSVEVYDRDQWKAVCHSHFSAKAAEVVCRELQCGTALSVHGAAQLGEGSGPVWDRELQCVGNESVLSFCPTVATRDQPCTHSNGTHVTCTRFRLVNGSTACEGRVEVEVLGTWGTLCASRWDLSDAHVLCRHLGCGFAESIPGGGHFGRGTGPVWRDSFHCDGTEAHLGQCLVTALGASPCSQENAAAVICSGECWADLSLCNTSLPKSTPPLTAGVLPAAESRRVRLVDGAGRCAGRVEIYYQGRWGTVCDDAWDLADAAVVCRQLGCGGALEAAGSARFGEGSGQIWLDGVNCSGAEAALWDCPAKAWGQHNCGHKEDAGVICSEFTALRLENSDGCSGRLQVFYNGTWGSVCSNSMTTETVSLVCKELGCGNEGELETDSNYAKLSGTAWLDRVECGKSSSSFWQCPSASWHPQSCTDSREEANITCNDREKIRAVGGKDGCSGRVEIWHRGTWGTLCDNAWDMRDAEVACRQLGCGPAVYALGQAAAGEGTGPMWLMECRGTELSLQDCWAQPGDSGACQHKADAAVHCSGEQWGAQGLSPNVRLMLPQTISMGMLSSLGMWLQCQHNTEGLCCGDSPVLAPIMGLGEPSGVLSLSAHSQTSPASVPRLRESWGALP</sequence>
<evidence type="ECO:0000256" key="13">
    <source>
        <dbReference type="SAM" id="MobiDB-lite"/>
    </source>
</evidence>
<protein>
    <recommendedName>
        <fullName evidence="14">SRCR domain-containing protein</fullName>
    </recommendedName>
</protein>
<reference evidence="15" key="2">
    <citation type="submission" date="2025-08" db="UniProtKB">
        <authorList>
            <consortium name="Ensembl"/>
        </authorList>
    </citation>
    <scope>IDENTIFICATION</scope>
</reference>
<feature type="disulfide bond" evidence="12">
    <location>
        <begin position="768"/>
        <end position="829"/>
    </location>
</feature>
<feature type="disulfide bond" evidence="12">
    <location>
        <begin position="799"/>
        <end position="809"/>
    </location>
</feature>
<keyword evidence="4" id="KW-0964">Secreted</keyword>
<feature type="domain" description="SRCR" evidence="14">
    <location>
        <begin position="835"/>
        <end position="935"/>
    </location>
</feature>
<dbReference type="FunFam" id="3.10.250.10:FF:000006">
    <property type="entry name" value="neurotrypsin isoform X2"/>
    <property type="match status" value="2"/>
</dbReference>
<dbReference type="PRINTS" id="PR00258">
    <property type="entry name" value="SPERACTRCPTR"/>
</dbReference>
<feature type="domain" description="SRCR" evidence="14">
    <location>
        <begin position="179"/>
        <end position="279"/>
    </location>
</feature>
<evidence type="ECO:0000256" key="12">
    <source>
        <dbReference type="PROSITE-ProRule" id="PRU00196"/>
    </source>
</evidence>
<keyword evidence="11" id="KW-0325">Glycoprotein</keyword>
<feature type="disulfide bond" evidence="12">
    <location>
        <begin position="903"/>
        <end position="913"/>
    </location>
</feature>
<feature type="disulfide bond" evidence="12">
    <location>
        <begin position="532"/>
        <end position="593"/>
    </location>
</feature>
<keyword evidence="5" id="KW-0812">Transmembrane</keyword>
<dbReference type="AlphaFoldDB" id="A0A8B9ZFW9"/>
<evidence type="ECO:0000256" key="4">
    <source>
        <dbReference type="ARBA" id="ARBA00022525"/>
    </source>
</evidence>
<feature type="disulfide bond" evidence="12">
    <location>
        <begin position="204"/>
        <end position="268"/>
    </location>
</feature>
<dbReference type="FunFam" id="3.10.250.10:FF:000004">
    <property type="entry name" value="Scavenger receptor cysteine-rich type 1 protein M130"/>
    <property type="match status" value="1"/>
</dbReference>
<evidence type="ECO:0000256" key="11">
    <source>
        <dbReference type="ARBA" id="ARBA00023180"/>
    </source>
</evidence>
<evidence type="ECO:0000256" key="5">
    <source>
        <dbReference type="ARBA" id="ARBA00022692"/>
    </source>
</evidence>
<comment type="caution">
    <text evidence="12">Lacks conserved residue(s) required for the propagation of feature annotation.</text>
</comment>
<dbReference type="GO" id="GO:0005615">
    <property type="term" value="C:extracellular space"/>
    <property type="evidence" value="ECO:0007669"/>
    <property type="project" value="TreeGrafter"/>
</dbReference>
<feature type="disulfide bond" evidence="12">
    <location>
        <begin position="142"/>
        <end position="152"/>
    </location>
</feature>
<dbReference type="FunFam" id="3.10.250.10:FF:000031">
    <property type="entry name" value="RIKEN cDNA 5830411N06, isoform CRA_a"/>
    <property type="match status" value="1"/>
</dbReference>
<evidence type="ECO:0000256" key="6">
    <source>
        <dbReference type="ARBA" id="ARBA00022729"/>
    </source>
</evidence>
<feature type="domain" description="SRCR" evidence="14">
    <location>
        <begin position="730"/>
        <end position="830"/>
    </location>
</feature>
<evidence type="ECO:0000259" key="14">
    <source>
        <dbReference type="PROSITE" id="PS50287"/>
    </source>
</evidence>
<feature type="disulfide bond" evidence="12">
    <location>
        <begin position="1007"/>
        <end position="1017"/>
    </location>
</feature>
<feature type="disulfide bond" evidence="12">
    <location>
        <begin position="859"/>
        <end position="923"/>
    </location>
</feature>
<feature type="region of interest" description="Disordered" evidence="13">
    <location>
        <begin position="1102"/>
        <end position="1125"/>
    </location>
</feature>
<keyword evidence="9" id="KW-0472">Membrane</keyword>
<dbReference type="Pfam" id="PF00530">
    <property type="entry name" value="SRCR"/>
    <property type="match status" value="9"/>
</dbReference>
<dbReference type="InterPro" id="IPR001190">
    <property type="entry name" value="SRCR"/>
</dbReference>
<feature type="domain" description="SRCR" evidence="14">
    <location>
        <begin position="73"/>
        <end position="174"/>
    </location>
</feature>
<comment type="subcellular location">
    <subcellularLocation>
        <location evidence="1">Cell membrane</location>
        <topology evidence="1">Single-pass type I membrane protein</topology>
    </subcellularLocation>
    <subcellularLocation>
        <location evidence="2">Secreted</location>
    </subcellularLocation>
</comment>
<reference evidence="15" key="1">
    <citation type="submission" date="2019-08" db="EMBL/GenBank/DDBJ databases">
        <title>Three high-quality genomes provides insights into domestication of ducks.</title>
        <authorList>
            <person name="Hou Z.C."/>
            <person name="Zhu F."/>
            <person name="Yin Z.T."/>
            <person name="Zhang F."/>
        </authorList>
    </citation>
    <scope>NUCLEOTIDE SEQUENCE [LARGE SCALE GENOMIC DNA]</scope>
</reference>
<feature type="disulfide bond" evidence="12">
    <location>
        <begin position="519"/>
        <end position="583"/>
    </location>
</feature>
<keyword evidence="8" id="KW-1133">Transmembrane helix</keyword>
<dbReference type="Ensembl" id="ENSAPLT00020016687.1">
    <property type="protein sequence ID" value="ENSAPLP00020015469.1"/>
    <property type="gene ID" value="ENSAPLG00020011114.1"/>
</dbReference>
<dbReference type="PROSITE" id="PS00420">
    <property type="entry name" value="SRCR_1"/>
    <property type="match status" value="5"/>
</dbReference>
<evidence type="ECO:0000256" key="10">
    <source>
        <dbReference type="ARBA" id="ARBA00023157"/>
    </source>
</evidence>
<feature type="domain" description="SRCR" evidence="14">
    <location>
        <begin position="940"/>
        <end position="1038"/>
    </location>
</feature>
<dbReference type="SMART" id="SM00202">
    <property type="entry name" value="SR"/>
    <property type="match status" value="9"/>
</dbReference>
<feature type="disulfide bond" evidence="12">
    <location>
        <begin position="458"/>
        <end position="468"/>
    </location>
</feature>
<feature type="disulfide bond" evidence="12">
    <location>
        <begin position="665"/>
        <end position="675"/>
    </location>
</feature>
<evidence type="ECO:0000313" key="15">
    <source>
        <dbReference type="Ensembl" id="ENSAPLP00020015469.1"/>
    </source>
</evidence>
<proteinExistence type="predicted"/>
<feature type="disulfide bond" evidence="12">
    <location>
        <begin position="563"/>
        <end position="573"/>
    </location>
</feature>
<feature type="disulfide bond" evidence="12">
    <location>
        <begin position="248"/>
        <end position="258"/>
    </location>
</feature>
<feature type="domain" description="SRCR" evidence="14">
    <location>
        <begin position="20"/>
        <end position="56"/>
    </location>
</feature>
<keyword evidence="3" id="KW-1003">Cell membrane</keyword>
<keyword evidence="6" id="KW-0732">Signal</keyword>
<evidence type="ECO:0000256" key="9">
    <source>
        <dbReference type="ARBA" id="ARBA00023136"/>
    </source>
</evidence>
<evidence type="ECO:0000256" key="8">
    <source>
        <dbReference type="ARBA" id="ARBA00022989"/>
    </source>
</evidence>
<dbReference type="GO" id="GO:0004252">
    <property type="term" value="F:serine-type endopeptidase activity"/>
    <property type="evidence" value="ECO:0007669"/>
    <property type="project" value="TreeGrafter"/>
</dbReference>
<accession>A0A8B9ZFW9</accession>
<dbReference type="PROSITE" id="PS50287">
    <property type="entry name" value="SRCR_2"/>
    <property type="match status" value="10"/>
</dbReference>
<dbReference type="GO" id="GO:0031638">
    <property type="term" value="P:zymogen activation"/>
    <property type="evidence" value="ECO:0007669"/>
    <property type="project" value="TreeGrafter"/>
</dbReference>
<dbReference type="Gene3D" id="3.10.250.10">
    <property type="entry name" value="SRCR-like domain"/>
    <property type="match status" value="10"/>
</dbReference>
<evidence type="ECO:0000313" key="16">
    <source>
        <dbReference type="Proteomes" id="UP000694400"/>
    </source>
</evidence>
<feature type="disulfide bond" evidence="12">
    <location>
        <begin position="308"/>
        <end position="372"/>
    </location>
</feature>
<dbReference type="InterPro" id="IPR036772">
    <property type="entry name" value="SRCR-like_dom_sf"/>
</dbReference>
<dbReference type="FunFam" id="3.10.250.10:FF:000012">
    <property type="entry name" value="CD163 molecule like 1"/>
    <property type="match status" value="2"/>
</dbReference>
<feature type="domain" description="SRCR" evidence="14">
    <location>
        <begin position="494"/>
        <end position="594"/>
    </location>
</feature>
<feature type="disulfide bond" evidence="12">
    <location>
        <begin position="621"/>
        <end position="685"/>
    </location>
</feature>
<name>A0A8B9ZFW9_ANAPL</name>
<dbReference type="Proteomes" id="UP000694400">
    <property type="component" value="Chromosome 35"/>
</dbReference>